<dbReference type="InterPro" id="IPR001128">
    <property type="entry name" value="Cyt_P450"/>
</dbReference>
<dbReference type="InterPro" id="IPR036396">
    <property type="entry name" value="Cyt_P450_sf"/>
</dbReference>
<dbReference type="EMBL" id="OZ020113">
    <property type="protein sequence ID" value="CAK9266106.1"/>
    <property type="molecule type" value="Genomic_DNA"/>
</dbReference>
<keyword evidence="1" id="KW-0812">Transmembrane</keyword>
<evidence type="ECO:0000256" key="1">
    <source>
        <dbReference type="SAM" id="Phobius"/>
    </source>
</evidence>
<dbReference type="Proteomes" id="UP001497444">
    <property type="component" value="Chromosome 18"/>
</dbReference>
<accession>A0ABP0WGW0</accession>
<keyword evidence="1" id="KW-0472">Membrane</keyword>
<proteinExistence type="predicted"/>
<evidence type="ECO:0000313" key="3">
    <source>
        <dbReference type="Proteomes" id="UP001497444"/>
    </source>
</evidence>
<keyword evidence="3" id="KW-1185">Reference proteome</keyword>
<organism evidence="2 3">
    <name type="scientific">Sphagnum jensenii</name>
    <dbReference type="NCBI Taxonomy" id="128206"/>
    <lineage>
        <taxon>Eukaryota</taxon>
        <taxon>Viridiplantae</taxon>
        <taxon>Streptophyta</taxon>
        <taxon>Embryophyta</taxon>
        <taxon>Bryophyta</taxon>
        <taxon>Sphagnophytina</taxon>
        <taxon>Sphagnopsida</taxon>
        <taxon>Sphagnales</taxon>
        <taxon>Sphagnaceae</taxon>
        <taxon>Sphagnum</taxon>
    </lineage>
</organism>
<dbReference type="SUPFAM" id="SSF48264">
    <property type="entry name" value="Cytochrome P450"/>
    <property type="match status" value="1"/>
</dbReference>
<dbReference type="Gene3D" id="1.10.630.10">
    <property type="entry name" value="Cytochrome P450"/>
    <property type="match status" value="1"/>
</dbReference>
<name>A0ABP0WGW0_9BRYO</name>
<evidence type="ECO:0008006" key="4">
    <source>
        <dbReference type="Google" id="ProtNLM"/>
    </source>
</evidence>
<sequence>MSSPFGSTILKQFGVTQGYEDLPLKYMMISWIFKASIVCLLLVTTTILVQLLTFRHRRSILPPGPFPWPLVGSLFLLRLPIHQSFDQIAKQFGSIVYMWLGSTPIVLLSSPDMAKELYTIRDLQFASRPREQFMKTAIKYWGFGGNGIAFCDYTLKV</sequence>
<evidence type="ECO:0000313" key="2">
    <source>
        <dbReference type="EMBL" id="CAK9266106.1"/>
    </source>
</evidence>
<protein>
    <recommendedName>
        <fullName evidence="4">Cytochrome P450</fullName>
    </recommendedName>
</protein>
<gene>
    <name evidence="2" type="ORF">CSSPJE1EN1_LOCUS11584</name>
</gene>
<feature type="transmembrane region" description="Helical" evidence="1">
    <location>
        <begin position="31"/>
        <end position="54"/>
    </location>
</feature>
<reference evidence="2" key="1">
    <citation type="submission" date="2024-02" db="EMBL/GenBank/DDBJ databases">
        <authorList>
            <consortium name="ELIXIR-Norway"/>
            <consortium name="Elixir Norway"/>
        </authorList>
    </citation>
    <scope>NUCLEOTIDE SEQUENCE</scope>
</reference>
<dbReference type="Pfam" id="PF00067">
    <property type="entry name" value="p450"/>
    <property type="match status" value="1"/>
</dbReference>
<dbReference type="PANTHER" id="PTHR24299">
    <property type="entry name" value="CYTOCHROME P450 FAMILY 1"/>
    <property type="match status" value="1"/>
</dbReference>
<keyword evidence="1" id="KW-1133">Transmembrane helix</keyword>